<dbReference type="Proteomes" id="UP001148629">
    <property type="component" value="Unassembled WGS sequence"/>
</dbReference>
<protein>
    <submittedName>
        <fullName evidence="1">Uncharacterized protein</fullName>
    </submittedName>
</protein>
<organism evidence="1 2">
    <name type="scientific">Fusarium decemcellulare</name>
    <dbReference type="NCBI Taxonomy" id="57161"/>
    <lineage>
        <taxon>Eukaryota</taxon>
        <taxon>Fungi</taxon>
        <taxon>Dikarya</taxon>
        <taxon>Ascomycota</taxon>
        <taxon>Pezizomycotina</taxon>
        <taxon>Sordariomycetes</taxon>
        <taxon>Hypocreomycetidae</taxon>
        <taxon>Hypocreales</taxon>
        <taxon>Nectriaceae</taxon>
        <taxon>Fusarium</taxon>
        <taxon>Fusarium decemcellulare species complex</taxon>
    </lineage>
</organism>
<evidence type="ECO:0000313" key="2">
    <source>
        <dbReference type="Proteomes" id="UP001148629"/>
    </source>
</evidence>
<proteinExistence type="predicted"/>
<reference evidence="1" key="1">
    <citation type="submission" date="2022-08" db="EMBL/GenBank/DDBJ databases">
        <title>Genome Sequence of Fusarium decemcellulare.</title>
        <authorList>
            <person name="Buettner E."/>
        </authorList>
    </citation>
    <scope>NUCLEOTIDE SEQUENCE</scope>
    <source>
        <strain evidence="1">Babe19</strain>
    </source>
</reference>
<accession>A0ACC1SN10</accession>
<gene>
    <name evidence="1" type="ORF">NM208_g3844</name>
</gene>
<dbReference type="EMBL" id="JANRMS010000269">
    <property type="protein sequence ID" value="KAJ3542931.1"/>
    <property type="molecule type" value="Genomic_DNA"/>
</dbReference>
<comment type="caution">
    <text evidence="1">The sequence shown here is derived from an EMBL/GenBank/DDBJ whole genome shotgun (WGS) entry which is preliminary data.</text>
</comment>
<evidence type="ECO:0000313" key="1">
    <source>
        <dbReference type="EMBL" id="KAJ3542931.1"/>
    </source>
</evidence>
<keyword evidence="2" id="KW-1185">Reference proteome</keyword>
<name>A0ACC1SN10_9HYPO</name>
<sequence length="506" mass="56038">MPQKLPFLAVNSAARDITAPIASRHPLLRKVACISSENVAAPRAGDTKCCRRAEASTTVQGSCWRCKKRRVKCDLAKTSCRKCVLSGYTCSYDKVVLRWSSRPSVKLPCVYNQSLLGAELPRNRSPLAAQESHALHYFENRLWPLLSTTDNPSTAFMFVALQSTPVRHAACAFAEGHRASHKRGLSSDSLISRRLHCMASIREHLTDYSDNHGALLRLLLAVLLLYFLDGFVDCTQQHASTQFHYKGALAIIDALGGPQAVCLSSYPEASLLLSEFVAADLTEAVLQGRQPYFDATIWKHIESGSVWWEVRHAGTKSLASVFGTMAYICLHWQQQRQLGTSPTTVTMFERALQPSFQTLEGHGVTDLGNVQYSQDACSMLSAQALVRAYQHAALIYLYRVLCDLPTDHLLIQQHVQACLDSVRSIESQPKLHNCTSFPLYVAGAHSLKECQRSGVMRGLELIYTNLKFQSVLCVRSAVQGLWKDPGGQSGTWSETFISFTSAIIVL</sequence>